<dbReference type="PANTHER" id="PTHR12899">
    <property type="entry name" value="39S RIBOSOMAL PROTEIN L18, MITOCHONDRIAL"/>
    <property type="match status" value="1"/>
</dbReference>
<organism evidence="8 9">
    <name type="scientific">Akkermansia glycaniphila</name>
    <dbReference type="NCBI Taxonomy" id="1679444"/>
    <lineage>
        <taxon>Bacteria</taxon>
        <taxon>Pseudomonadati</taxon>
        <taxon>Verrucomicrobiota</taxon>
        <taxon>Verrucomicrobiia</taxon>
        <taxon>Verrucomicrobiales</taxon>
        <taxon>Akkermansiaceae</taxon>
        <taxon>Akkermansia</taxon>
    </lineage>
</organism>
<evidence type="ECO:0000256" key="4">
    <source>
        <dbReference type="ARBA" id="ARBA00022980"/>
    </source>
</evidence>
<sequence length="116" mass="12550">MSTINRKAIRNRVHRRIRKKLSGTAVRPRLAVHFSNQHVYAQVIDDTKGVTLCCASTLDADAKQANCASAAKVGILMAERALAAGITEVVFDRGGFLYHGKVKALADAAREAGLKF</sequence>
<keyword evidence="3 7" id="KW-0694">RNA-binding</keyword>
<dbReference type="FunFam" id="3.30.420.100:FF:000001">
    <property type="entry name" value="50S ribosomal protein L18"/>
    <property type="match status" value="1"/>
</dbReference>
<comment type="similarity">
    <text evidence="1 7">Belongs to the universal ribosomal protein uL18 family.</text>
</comment>
<protein>
    <recommendedName>
        <fullName evidence="6 7">Large ribosomal subunit protein uL18</fullName>
    </recommendedName>
</protein>
<dbReference type="GO" id="GO:0022625">
    <property type="term" value="C:cytosolic large ribosomal subunit"/>
    <property type="evidence" value="ECO:0007669"/>
    <property type="project" value="TreeGrafter"/>
</dbReference>
<dbReference type="InterPro" id="IPR057268">
    <property type="entry name" value="Ribosomal_L18"/>
</dbReference>
<dbReference type="NCBIfam" id="TIGR00060">
    <property type="entry name" value="L18_bact"/>
    <property type="match status" value="1"/>
</dbReference>
<proteinExistence type="inferred from homology"/>
<evidence type="ECO:0000256" key="6">
    <source>
        <dbReference type="ARBA" id="ARBA00035197"/>
    </source>
</evidence>
<gene>
    <name evidence="7" type="primary">rplR</name>
    <name evidence="8" type="ORF">PYTT_0927</name>
</gene>
<evidence type="ECO:0000256" key="1">
    <source>
        <dbReference type="ARBA" id="ARBA00007116"/>
    </source>
</evidence>
<dbReference type="RefSeq" id="WP_067774619.1">
    <property type="nucleotide sequence ID" value="NZ_JACVVN010000001.1"/>
</dbReference>
<dbReference type="SUPFAM" id="SSF53137">
    <property type="entry name" value="Translational machinery components"/>
    <property type="match status" value="1"/>
</dbReference>
<evidence type="ECO:0000313" key="8">
    <source>
        <dbReference type="EMBL" id="SEH81168.1"/>
    </source>
</evidence>
<dbReference type="OrthoDB" id="9810939at2"/>
<evidence type="ECO:0000256" key="5">
    <source>
        <dbReference type="ARBA" id="ARBA00023274"/>
    </source>
</evidence>
<dbReference type="InterPro" id="IPR005484">
    <property type="entry name" value="Ribosomal_uL18_bac/plant/anim"/>
</dbReference>
<evidence type="ECO:0000256" key="7">
    <source>
        <dbReference type="HAMAP-Rule" id="MF_01337"/>
    </source>
</evidence>
<evidence type="ECO:0000256" key="2">
    <source>
        <dbReference type="ARBA" id="ARBA00022730"/>
    </source>
</evidence>
<dbReference type="GO" id="GO:0003735">
    <property type="term" value="F:structural constituent of ribosome"/>
    <property type="evidence" value="ECO:0007669"/>
    <property type="project" value="InterPro"/>
</dbReference>
<dbReference type="PATRIC" id="fig|1679444.3.peg.2578"/>
<dbReference type="InterPro" id="IPR004389">
    <property type="entry name" value="Ribosomal_uL18_bac-type"/>
</dbReference>
<dbReference type="Gene3D" id="3.30.420.100">
    <property type="match status" value="1"/>
</dbReference>
<dbReference type="CDD" id="cd00432">
    <property type="entry name" value="Ribosomal_L18_L5e"/>
    <property type="match status" value="1"/>
</dbReference>
<comment type="function">
    <text evidence="7">This is one of the proteins that bind and probably mediate the attachment of the 5S RNA into the large ribosomal subunit, where it forms part of the central protuberance.</text>
</comment>
<accession>A0A1C7PCM7</accession>
<dbReference type="PANTHER" id="PTHR12899:SF3">
    <property type="entry name" value="LARGE RIBOSOMAL SUBUNIT PROTEIN UL18M"/>
    <property type="match status" value="1"/>
</dbReference>
<dbReference type="Proteomes" id="UP000176204">
    <property type="component" value="Chromosome I"/>
</dbReference>
<reference evidence="9" key="1">
    <citation type="submission" date="2016-09" db="EMBL/GenBank/DDBJ databases">
        <authorList>
            <person name="Koehorst J."/>
        </authorList>
    </citation>
    <scope>NUCLEOTIDE SEQUENCE [LARGE SCALE GENOMIC DNA]</scope>
</reference>
<dbReference type="AlphaFoldDB" id="A0A1C7PCM7"/>
<dbReference type="KEGG" id="agl:PYTT_0927"/>
<name>A0A1C7PCM7_9BACT</name>
<keyword evidence="4 7" id="KW-0689">Ribosomal protein</keyword>
<keyword evidence="2 7" id="KW-0699">rRNA-binding</keyword>
<keyword evidence="9" id="KW-1185">Reference proteome</keyword>
<evidence type="ECO:0000256" key="3">
    <source>
        <dbReference type="ARBA" id="ARBA00022884"/>
    </source>
</evidence>
<dbReference type="GO" id="GO:0008097">
    <property type="term" value="F:5S rRNA binding"/>
    <property type="evidence" value="ECO:0007669"/>
    <property type="project" value="TreeGrafter"/>
</dbReference>
<dbReference type="Pfam" id="PF00861">
    <property type="entry name" value="Ribosomal_L18p"/>
    <property type="match status" value="1"/>
</dbReference>
<evidence type="ECO:0000313" key="9">
    <source>
        <dbReference type="Proteomes" id="UP000176204"/>
    </source>
</evidence>
<comment type="subunit">
    <text evidence="7">Part of the 50S ribosomal subunit; part of the 5S rRNA/L5/L18/L25 subcomplex. Contacts the 5S and 23S rRNAs.</text>
</comment>
<dbReference type="HAMAP" id="MF_01337_B">
    <property type="entry name" value="Ribosomal_uL18_B"/>
    <property type="match status" value="1"/>
</dbReference>
<keyword evidence="5 7" id="KW-0687">Ribonucleoprotein</keyword>
<dbReference type="GO" id="GO:0006412">
    <property type="term" value="P:translation"/>
    <property type="evidence" value="ECO:0007669"/>
    <property type="project" value="UniProtKB-UniRule"/>
</dbReference>
<dbReference type="STRING" id="1679444.PYTT_0927"/>
<dbReference type="EMBL" id="LT629973">
    <property type="protein sequence ID" value="SEH81168.1"/>
    <property type="molecule type" value="Genomic_DNA"/>
</dbReference>